<dbReference type="Proteomes" id="UP001652741">
    <property type="component" value="Chromosome ssa05"/>
</dbReference>
<dbReference type="RefSeq" id="XP_014056356.2">
    <property type="nucleotide sequence ID" value="XM_014200881.2"/>
</dbReference>
<dbReference type="RefSeq" id="XP_014056355.2">
    <property type="nucleotide sequence ID" value="XM_014200880.2"/>
</dbReference>
<keyword evidence="3 9" id="KW-1133">Transmembrane helix</keyword>
<comment type="function">
    <text evidence="6">Could be involved in the unfolded protein response (UPR) pathway.</text>
</comment>
<dbReference type="PaxDb" id="8030-ENSSSAP00000062854"/>
<dbReference type="InterPro" id="IPR039751">
    <property type="entry name" value="HERPUD1/2"/>
</dbReference>
<dbReference type="STRING" id="8030.ENSSSAP00000062854"/>
<evidence type="ECO:0000256" key="9">
    <source>
        <dbReference type="SAM" id="Phobius"/>
    </source>
</evidence>
<dbReference type="KEGG" id="sasa:106605359"/>
<reference evidence="12 13" key="1">
    <citation type="submission" date="2025-05" db="UniProtKB">
        <authorList>
            <consortium name="RefSeq"/>
        </authorList>
    </citation>
    <scope>IDENTIFICATION</scope>
</reference>
<accession>A0A1S3RVP5</accession>
<evidence type="ECO:0000256" key="4">
    <source>
        <dbReference type="ARBA" id="ARBA00023136"/>
    </source>
</evidence>
<dbReference type="GO" id="GO:0016020">
    <property type="term" value="C:membrane"/>
    <property type="evidence" value="ECO:0007669"/>
    <property type="project" value="UniProtKB-SubCell"/>
</dbReference>
<evidence type="ECO:0000256" key="1">
    <source>
        <dbReference type="ARBA" id="ARBA00004167"/>
    </source>
</evidence>
<evidence type="ECO:0000313" key="11">
    <source>
        <dbReference type="Proteomes" id="UP001652741"/>
    </source>
</evidence>
<keyword evidence="5" id="KW-0834">Unfolded protein response</keyword>
<dbReference type="PANTHER" id="PTHR12943:SF5">
    <property type="entry name" value="HOMOCYSTEINE-RESPONSIVE ENDOPLASMIC RETICULUM-RESIDENT UBIQUITIN-LIKE DOMAIN MEMBER 2 PROTEIN"/>
    <property type="match status" value="1"/>
</dbReference>
<evidence type="ECO:0000256" key="6">
    <source>
        <dbReference type="ARBA" id="ARBA00037579"/>
    </source>
</evidence>
<evidence type="ECO:0000256" key="5">
    <source>
        <dbReference type="ARBA" id="ARBA00023230"/>
    </source>
</evidence>
<name>A0A1S3RVP5_SALSA</name>
<comment type="subcellular location">
    <subcellularLocation>
        <location evidence="1">Membrane</location>
        <topology evidence="1">Single-pass membrane protein</topology>
    </subcellularLocation>
</comment>
<protein>
    <recommendedName>
        <fullName evidence="7">Homocysteine-responsive endoplasmic reticulum-resident ubiquitin-like domain member 2 protein</fullName>
    </recommendedName>
</protein>
<proteinExistence type="predicted"/>
<feature type="region of interest" description="Disordered" evidence="8">
    <location>
        <begin position="217"/>
        <end position="266"/>
    </location>
</feature>
<evidence type="ECO:0000313" key="13">
    <source>
        <dbReference type="RefSeq" id="XP_014056356.2"/>
    </source>
</evidence>
<dbReference type="InterPro" id="IPR000626">
    <property type="entry name" value="Ubiquitin-like_dom"/>
</dbReference>
<feature type="compositionally biased region" description="Polar residues" evidence="8">
    <location>
        <begin position="155"/>
        <end position="165"/>
    </location>
</feature>
<dbReference type="Bgee" id="ENSSSAG00000057137">
    <property type="expression patterns" value="Expressed in muscle tissue and 24 other cell types or tissues"/>
</dbReference>
<keyword evidence="11" id="KW-1185">Reference proteome</keyword>
<feature type="compositionally biased region" description="Pro residues" evidence="8">
    <location>
        <begin position="220"/>
        <end position="252"/>
    </location>
</feature>
<dbReference type="Pfam" id="PF00240">
    <property type="entry name" value="ubiquitin"/>
    <property type="match status" value="1"/>
</dbReference>
<dbReference type="AlphaFoldDB" id="A0A1S3RVP5"/>
<dbReference type="GO" id="GO:0030968">
    <property type="term" value="P:endoplasmic reticulum unfolded protein response"/>
    <property type="evidence" value="ECO:0007669"/>
    <property type="project" value="TreeGrafter"/>
</dbReference>
<feature type="region of interest" description="Disordered" evidence="8">
    <location>
        <begin position="366"/>
        <end position="386"/>
    </location>
</feature>
<evidence type="ECO:0000256" key="8">
    <source>
        <dbReference type="SAM" id="MobiDB-lite"/>
    </source>
</evidence>
<evidence type="ECO:0000256" key="7">
    <source>
        <dbReference type="ARBA" id="ARBA00040901"/>
    </source>
</evidence>
<feature type="compositionally biased region" description="Acidic residues" evidence="8">
    <location>
        <begin position="366"/>
        <end position="379"/>
    </location>
</feature>
<organism evidence="11 12">
    <name type="scientific">Salmo salar</name>
    <name type="common">Atlantic salmon</name>
    <dbReference type="NCBI Taxonomy" id="8030"/>
    <lineage>
        <taxon>Eukaryota</taxon>
        <taxon>Metazoa</taxon>
        <taxon>Chordata</taxon>
        <taxon>Craniata</taxon>
        <taxon>Vertebrata</taxon>
        <taxon>Euteleostomi</taxon>
        <taxon>Actinopterygii</taxon>
        <taxon>Neopterygii</taxon>
        <taxon>Teleostei</taxon>
        <taxon>Protacanthopterygii</taxon>
        <taxon>Salmoniformes</taxon>
        <taxon>Salmonidae</taxon>
        <taxon>Salmoninae</taxon>
        <taxon>Salmo</taxon>
    </lineage>
</organism>
<dbReference type="SUPFAM" id="SSF54236">
    <property type="entry name" value="Ubiquitin-like"/>
    <property type="match status" value="1"/>
</dbReference>
<keyword evidence="2 9" id="KW-0812">Transmembrane</keyword>
<gene>
    <name evidence="12 13" type="primary">herpud2</name>
</gene>
<feature type="compositionally biased region" description="Low complexity" evidence="8">
    <location>
        <begin position="100"/>
        <end position="123"/>
    </location>
</feature>
<evidence type="ECO:0000259" key="10">
    <source>
        <dbReference type="PROSITE" id="PS50053"/>
    </source>
</evidence>
<evidence type="ECO:0000313" key="12">
    <source>
        <dbReference type="RefSeq" id="XP_014056355.2"/>
    </source>
</evidence>
<evidence type="ECO:0000256" key="3">
    <source>
        <dbReference type="ARBA" id="ARBA00022989"/>
    </source>
</evidence>
<dbReference type="Gene3D" id="3.10.20.90">
    <property type="entry name" value="Phosphatidylinositol 3-kinase Catalytic Subunit, Chain A, domain 1"/>
    <property type="match status" value="1"/>
</dbReference>
<feature type="domain" description="Ubiquitin-like" evidence="10">
    <location>
        <begin position="10"/>
        <end position="71"/>
    </location>
</feature>
<feature type="transmembrane region" description="Helical" evidence="9">
    <location>
        <begin position="309"/>
        <end position="326"/>
    </location>
</feature>
<dbReference type="InterPro" id="IPR029071">
    <property type="entry name" value="Ubiquitin-like_domsf"/>
</dbReference>
<dbReference type="CDD" id="cd17119">
    <property type="entry name" value="Ubl_HERP2"/>
    <property type="match status" value="1"/>
</dbReference>
<feature type="region of interest" description="Disordered" evidence="8">
    <location>
        <begin position="89"/>
        <end position="170"/>
    </location>
</feature>
<dbReference type="PANTHER" id="PTHR12943">
    <property type="entry name" value="HOMOCYSTEINE-RESPONSIVE ENDOPLASMIC RETICULUM-RESIDENT UNIQUITIN-LIKE DOMAIN HERPUD PROTEIN FAMILY MEMBER"/>
    <property type="match status" value="1"/>
</dbReference>
<dbReference type="PROSITE" id="PS50053">
    <property type="entry name" value="UBIQUITIN_2"/>
    <property type="match status" value="1"/>
</dbReference>
<sequence length="417" mass="45613">MDPGAVDSPVTLVIKAPNQKYDDQTINCFLNWTVEKLKSHISNVYPSKPSSKDQRLVYSGHLLQDHLQLRDVLRKQEGYHMMHLVCASRSPPASPTPHCSTPSPVTSDPSSSSGSSDSAGSTPQATTPNQDGLSAASSVAGSYDGLRHRGGFPQFNPQNPTSTGIMQWPDGMQVPVQGGMAAGVPPHPMYMPMQVLWWQQMYARHYYMQYQAAVAASQPPFTPPSSPSPTHSPQPAQPNEAPPPLGPNPAPNPIQEDRPANPNIQMNAQGGAVLNEDELNRDWLDWMYAVCRAAILLSIVYFYSSFGRFVMVIGAMLLVFLHRAGWFPFRPEMQNPGGEGAGLAHQDEAERHQDIQEMERIMDEGLEDEEGDSGEEGPEDQAAPTAPRHHGFLAASWSFISTFFTSLIPEGPPHPAN</sequence>
<evidence type="ECO:0000256" key="2">
    <source>
        <dbReference type="ARBA" id="ARBA00022692"/>
    </source>
</evidence>
<dbReference type="GeneID" id="106605359"/>
<feature type="compositionally biased region" description="Polar residues" evidence="8">
    <location>
        <begin position="124"/>
        <end position="140"/>
    </location>
</feature>
<keyword evidence="4 9" id="KW-0472">Membrane</keyword>